<proteinExistence type="predicted"/>
<gene>
    <name evidence="1" type="ORF">BV22DRAFT_227435</name>
</gene>
<evidence type="ECO:0000313" key="2">
    <source>
        <dbReference type="Proteomes" id="UP000790709"/>
    </source>
</evidence>
<name>A0ACB8BQA0_9AGAM</name>
<protein>
    <submittedName>
        <fullName evidence="1">Uncharacterized protein</fullName>
    </submittedName>
</protein>
<evidence type="ECO:0000313" key="1">
    <source>
        <dbReference type="EMBL" id="KAH7928065.1"/>
    </source>
</evidence>
<dbReference type="EMBL" id="MU266357">
    <property type="protein sequence ID" value="KAH7928065.1"/>
    <property type="molecule type" value="Genomic_DNA"/>
</dbReference>
<dbReference type="Proteomes" id="UP000790709">
    <property type="component" value="Unassembled WGS sequence"/>
</dbReference>
<accession>A0ACB8BQA0</accession>
<organism evidence="1 2">
    <name type="scientific">Leucogyrophana mollusca</name>
    <dbReference type="NCBI Taxonomy" id="85980"/>
    <lineage>
        <taxon>Eukaryota</taxon>
        <taxon>Fungi</taxon>
        <taxon>Dikarya</taxon>
        <taxon>Basidiomycota</taxon>
        <taxon>Agaricomycotina</taxon>
        <taxon>Agaricomycetes</taxon>
        <taxon>Agaricomycetidae</taxon>
        <taxon>Boletales</taxon>
        <taxon>Boletales incertae sedis</taxon>
        <taxon>Leucogyrophana</taxon>
    </lineage>
</organism>
<reference evidence="1" key="1">
    <citation type="journal article" date="2021" name="New Phytol.">
        <title>Evolutionary innovations through gain and loss of genes in the ectomycorrhizal Boletales.</title>
        <authorList>
            <person name="Wu G."/>
            <person name="Miyauchi S."/>
            <person name="Morin E."/>
            <person name="Kuo A."/>
            <person name="Drula E."/>
            <person name="Varga T."/>
            <person name="Kohler A."/>
            <person name="Feng B."/>
            <person name="Cao Y."/>
            <person name="Lipzen A."/>
            <person name="Daum C."/>
            <person name="Hundley H."/>
            <person name="Pangilinan J."/>
            <person name="Johnson J."/>
            <person name="Barry K."/>
            <person name="LaButti K."/>
            <person name="Ng V."/>
            <person name="Ahrendt S."/>
            <person name="Min B."/>
            <person name="Choi I.G."/>
            <person name="Park H."/>
            <person name="Plett J.M."/>
            <person name="Magnuson J."/>
            <person name="Spatafora J.W."/>
            <person name="Nagy L.G."/>
            <person name="Henrissat B."/>
            <person name="Grigoriev I.V."/>
            <person name="Yang Z.L."/>
            <person name="Xu J."/>
            <person name="Martin F.M."/>
        </authorList>
    </citation>
    <scope>NUCLEOTIDE SEQUENCE</scope>
    <source>
        <strain evidence="1">KUC20120723A-06</strain>
    </source>
</reference>
<comment type="caution">
    <text evidence="1">The sequence shown here is derived from an EMBL/GenBank/DDBJ whole genome shotgun (WGS) entry which is preliminary data.</text>
</comment>
<sequence length="97" mass="11437">MHRFYGLLYTFWRMGRSLDFSSRSRCESPTGRYITLTCFHHPALICLYVPHVFAYITMFQDIDAPCNFTPHYRPVSSPQQFGTADLRRVILHIGYDK</sequence>
<keyword evidence="2" id="KW-1185">Reference proteome</keyword>